<protein>
    <submittedName>
        <fullName evidence="1">Uncharacterized protein</fullName>
    </submittedName>
</protein>
<evidence type="ECO:0000313" key="1">
    <source>
        <dbReference type="EMBL" id="KAG0429234.1"/>
    </source>
</evidence>
<dbReference type="EMBL" id="JABSTQ010009430">
    <property type="protein sequence ID" value="KAG0429234.1"/>
    <property type="molecule type" value="Genomic_DNA"/>
</dbReference>
<proteinExistence type="predicted"/>
<organism evidence="1 2">
    <name type="scientific">Ixodes persulcatus</name>
    <name type="common">Taiga tick</name>
    <dbReference type="NCBI Taxonomy" id="34615"/>
    <lineage>
        <taxon>Eukaryota</taxon>
        <taxon>Metazoa</taxon>
        <taxon>Ecdysozoa</taxon>
        <taxon>Arthropoda</taxon>
        <taxon>Chelicerata</taxon>
        <taxon>Arachnida</taxon>
        <taxon>Acari</taxon>
        <taxon>Parasitiformes</taxon>
        <taxon>Ixodida</taxon>
        <taxon>Ixodoidea</taxon>
        <taxon>Ixodidae</taxon>
        <taxon>Ixodinae</taxon>
        <taxon>Ixodes</taxon>
    </lineage>
</organism>
<reference evidence="1 2" key="1">
    <citation type="journal article" date="2020" name="Cell">
        <title>Large-Scale Comparative Analyses of Tick Genomes Elucidate Their Genetic Diversity and Vector Capacities.</title>
        <authorList>
            <consortium name="Tick Genome and Microbiome Consortium (TIGMIC)"/>
            <person name="Jia N."/>
            <person name="Wang J."/>
            <person name="Shi W."/>
            <person name="Du L."/>
            <person name="Sun Y."/>
            <person name="Zhan W."/>
            <person name="Jiang J.F."/>
            <person name="Wang Q."/>
            <person name="Zhang B."/>
            <person name="Ji P."/>
            <person name="Bell-Sakyi L."/>
            <person name="Cui X.M."/>
            <person name="Yuan T.T."/>
            <person name="Jiang B.G."/>
            <person name="Yang W.F."/>
            <person name="Lam T.T."/>
            <person name="Chang Q.C."/>
            <person name="Ding S.J."/>
            <person name="Wang X.J."/>
            <person name="Zhu J.G."/>
            <person name="Ruan X.D."/>
            <person name="Zhao L."/>
            <person name="Wei J.T."/>
            <person name="Ye R.Z."/>
            <person name="Que T.C."/>
            <person name="Du C.H."/>
            <person name="Zhou Y.H."/>
            <person name="Cheng J.X."/>
            <person name="Dai P.F."/>
            <person name="Guo W.B."/>
            <person name="Han X.H."/>
            <person name="Huang E.J."/>
            <person name="Li L.F."/>
            <person name="Wei W."/>
            <person name="Gao Y.C."/>
            <person name="Liu J.Z."/>
            <person name="Shao H.Z."/>
            <person name="Wang X."/>
            <person name="Wang C.C."/>
            <person name="Yang T.C."/>
            <person name="Huo Q.B."/>
            <person name="Li W."/>
            <person name="Chen H.Y."/>
            <person name="Chen S.E."/>
            <person name="Zhou L.G."/>
            <person name="Ni X.B."/>
            <person name="Tian J.H."/>
            <person name="Sheng Y."/>
            <person name="Liu T."/>
            <person name="Pan Y.S."/>
            <person name="Xia L.Y."/>
            <person name="Li J."/>
            <person name="Zhao F."/>
            <person name="Cao W.C."/>
        </authorList>
    </citation>
    <scope>NUCLEOTIDE SEQUENCE [LARGE SCALE GENOMIC DNA]</scope>
    <source>
        <strain evidence="1">Iper-2018</strain>
    </source>
</reference>
<sequence>MKLRLSKRNKFIPHTTFASTGKTCGAFQAKNHFAASKITQVSELKDVEDDLEILKIHVDSVSSQRDWVVKVKIAGAGVLLGDTAFQVSLLPYLVYKKMQVKTPLERSAFILRCYSGDEITHVGVITQQLALDGRQRWLKSFAVKKEQQVLLGLQSCERLGLISRNIDFKVVLREDAIPLVHAALPVPLALKEPLRDQLSRTAA</sequence>
<comment type="caution">
    <text evidence="1">The sequence shown here is derived from an EMBL/GenBank/DDBJ whole genome shotgun (WGS) entry which is preliminary data.</text>
</comment>
<name>A0AC60Q735_IXOPE</name>
<accession>A0AC60Q735</accession>
<gene>
    <name evidence="1" type="ORF">HPB47_023848</name>
</gene>
<dbReference type="Proteomes" id="UP000805193">
    <property type="component" value="Unassembled WGS sequence"/>
</dbReference>
<keyword evidence="2" id="KW-1185">Reference proteome</keyword>
<evidence type="ECO:0000313" key="2">
    <source>
        <dbReference type="Proteomes" id="UP000805193"/>
    </source>
</evidence>